<dbReference type="EMBL" id="KN846954">
    <property type="protein sequence ID" value="KIV77504.1"/>
    <property type="molecule type" value="Genomic_DNA"/>
</dbReference>
<evidence type="ECO:0000256" key="6">
    <source>
        <dbReference type="SAM" id="Coils"/>
    </source>
</evidence>
<comment type="subcellular location">
    <subcellularLocation>
        <location evidence="1">Nucleus</location>
    </subcellularLocation>
</comment>
<evidence type="ECO:0000313" key="8">
    <source>
        <dbReference type="EMBL" id="KIV77504.1"/>
    </source>
</evidence>
<dbReference type="GO" id="GO:0000981">
    <property type="term" value="F:DNA-binding transcription factor activity, RNA polymerase II-specific"/>
    <property type="evidence" value="ECO:0007669"/>
    <property type="project" value="TreeGrafter"/>
</dbReference>
<dbReference type="InterPro" id="IPR051089">
    <property type="entry name" value="prtT"/>
</dbReference>
<dbReference type="GO" id="GO:0016032">
    <property type="term" value="P:viral process"/>
    <property type="evidence" value="ECO:0007669"/>
    <property type="project" value="InterPro"/>
</dbReference>
<protein>
    <recommendedName>
        <fullName evidence="7">Linalool dehydratase/isomerase domain-containing protein</fullName>
    </recommendedName>
</protein>
<feature type="coiled-coil region" evidence="6">
    <location>
        <begin position="633"/>
        <end position="660"/>
    </location>
</feature>
<dbReference type="HOGENOM" id="CLU_267854_0_0_1"/>
<evidence type="ECO:0000256" key="1">
    <source>
        <dbReference type="ARBA" id="ARBA00004123"/>
    </source>
</evidence>
<dbReference type="AlphaFoldDB" id="A0A0D1Y9S8"/>
<dbReference type="STRING" id="1016849.A0A0D1Y9S8"/>
<dbReference type="PANTHER" id="PTHR31845">
    <property type="entry name" value="FINGER DOMAIN PROTEIN, PUTATIVE-RELATED"/>
    <property type="match status" value="1"/>
</dbReference>
<keyword evidence="5" id="KW-0539">Nucleus</keyword>
<accession>A0A0D1Y9S8</accession>
<dbReference type="Pfam" id="PF18566">
    <property type="entry name" value="Ldi"/>
    <property type="match status" value="1"/>
</dbReference>
<dbReference type="Pfam" id="PF04508">
    <property type="entry name" value="Pox_A_type_inc"/>
    <property type="match status" value="1"/>
</dbReference>
<evidence type="ECO:0000256" key="5">
    <source>
        <dbReference type="ARBA" id="ARBA00023242"/>
    </source>
</evidence>
<dbReference type="InterPro" id="IPR041411">
    <property type="entry name" value="Ldi"/>
</dbReference>
<reference evidence="8 9" key="1">
    <citation type="submission" date="2015-01" db="EMBL/GenBank/DDBJ databases">
        <title>The Genome Sequence of Exophiala sideris CBS121828.</title>
        <authorList>
            <consortium name="The Broad Institute Genomics Platform"/>
            <person name="Cuomo C."/>
            <person name="de Hoog S."/>
            <person name="Gorbushina A."/>
            <person name="Stielow B."/>
            <person name="Teixiera M."/>
            <person name="Abouelleil A."/>
            <person name="Chapman S.B."/>
            <person name="Priest M."/>
            <person name="Young S.K."/>
            <person name="Wortman J."/>
            <person name="Nusbaum C."/>
            <person name="Birren B."/>
        </authorList>
    </citation>
    <scope>NUCLEOTIDE SEQUENCE [LARGE SCALE GENOMIC DNA]</scope>
    <source>
        <strain evidence="8 9">CBS 121828</strain>
    </source>
</reference>
<dbReference type="CDD" id="cd12148">
    <property type="entry name" value="fungal_TF_MHR"/>
    <property type="match status" value="1"/>
</dbReference>
<dbReference type="InterPro" id="IPR007596">
    <property type="entry name" value="Pox_A_type_inc"/>
</dbReference>
<evidence type="ECO:0000259" key="7">
    <source>
        <dbReference type="Pfam" id="PF18566"/>
    </source>
</evidence>
<proteinExistence type="predicted"/>
<sequence length="1229" mass="138401">MPSAPLSCPVQVSDYPKLDAKQAGHLRHFHNLVSQPDGEWHHFGSLEGQQEWDDAYRYQLATMAYAAGVAHYHRLPAMRFGFKTLMRRMIHKMLRREVWGYWFNTSLGGSLLDPDLKELRKPWIDPVINENIMYSGHLLLMTSLYAMLFDDDEFEKKGGLTFTWNPLFWGLGKEEFQYDNRSLQEVIFKQMRENDWVGVCCEPNAVFVVCNQFPIVAMRYNDVRDGTNNVEDVLKKYEASLIKKGMFAEDGLYASFFALKQRKAMPARQGAHTAWANAFMNTWNSEKVHSLYDKQVLGFLTTADGKTQLNPTGVAMAFRQLVLEGGEDPHSVETLRKAREDSSKFSFQALPFQTVSWGLFTMMLSELGKTQELNDLLDFADTHLNPTWEKGGLYYPRNDQLLDDEQNMIHVEPHSGNSGLGYARLNVPDGQKKMWEKPWTRSVLASRPWVDGLSLADGVDFLRGTWDDEAGAMIITLKAWTGSQNVSFSIRNLPKGEWAVFVNQKLKDTVTLEDGEELRVAEQVGEDEMDIIVTSTKQRCGGITYAVKCRTCTTRKVKCSFEDEVKDPRYNPYLRLRSSPSPSPVVSVDHRNTDNAHLAPISSALIPGAFDGGNVPTLLSPALAAPATASAVNEGLAKEVDSLRSRIADLEKRLSTARESHAENMDTPRSRALTSFMLPPDVGSAHQSYRPAPEISPGSISINGFPSPQGAVITDGPLKTVNNFQKDIPLDFQSQDPIARSIVTQGEAHVMFRLFFSSCHSNAPFLDVEMDSDVDRVRSTSILLFLAILSVGARFWSASSKSPCWLHPRYPELIRLLDAEVMRVTLRPGPDDQKLETVQALMLCAHWMPFDLAADRKRYRSRFSEGGAWQCLGLAIRWATFLALERSCHVPFQRPETVTRTDVRRFRTMLYLIESDHYLALSARRSSHLNPETLHAVLSTFLQGKYVQDTDIRLASLFRTAYGAHFTGCRPTTIESVEAFDKDVQLIEQHFTASPGDRSRDSLSQHFPFTSLRWYRLSYACAFLDVTDLTQRTGKALTWALEWASQILLHLSTPPSLSPPNSTNIPAQLEPDPSVVNIMSFAIDHYLVVIAYAAFFLVSSWLSNSMDLNLRPHVQQSDTPLSEDASSSLLFRLVDVAARTLEAASPPEGHLARRYSPLLRGMTDIILSGNTQAQRTNGGQNDVMTDTTANNLPDQLQSTLEGDLWEMWQQTGLDANIWPSMFDDMYDGR</sequence>
<dbReference type="Proteomes" id="UP000053599">
    <property type="component" value="Unassembled WGS sequence"/>
</dbReference>
<gene>
    <name evidence="8" type="ORF">PV11_09294</name>
</gene>
<dbReference type="GO" id="GO:0000976">
    <property type="term" value="F:transcription cis-regulatory region binding"/>
    <property type="evidence" value="ECO:0007669"/>
    <property type="project" value="TreeGrafter"/>
</dbReference>
<evidence type="ECO:0000256" key="3">
    <source>
        <dbReference type="ARBA" id="ARBA00023125"/>
    </source>
</evidence>
<dbReference type="PANTHER" id="PTHR31845:SF17">
    <property type="entry name" value="ZN(II)2CYS6 TRANSCRIPTION FACTOR (EUROFUNG)"/>
    <property type="match status" value="1"/>
</dbReference>
<dbReference type="GO" id="GO:0005634">
    <property type="term" value="C:nucleus"/>
    <property type="evidence" value="ECO:0007669"/>
    <property type="project" value="UniProtKB-SubCell"/>
</dbReference>
<evidence type="ECO:0000256" key="4">
    <source>
        <dbReference type="ARBA" id="ARBA00023163"/>
    </source>
</evidence>
<name>A0A0D1Y9S8_9EURO</name>
<evidence type="ECO:0000256" key="2">
    <source>
        <dbReference type="ARBA" id="ARBA00023015"/>
    </source>
</evidence>
<evidence type="ECO:0000313" key="9">
    <source>
        <dbReference type="Proteomes" id="UP000053599"/>
    </source>
</evidence>
<keyword evidence="6" id="KW-0175">Coiled coil</keyword>
<feature type="domain" description="Linalool dehydratase/isomerase" evidence="7">
    <location>
        <begin position="57"/>
        <end position="400"/>
    </location>
</feature>
<organism evidence="8 9">
    <name type="scientific">Exophiala sideris</name>
    <dbReference type="NCBI Taxonomy" id="1016849"/>
    <lineage>
        <taxon>Eukaryota</taxon>
        <taxon>Fungi</taxon>
        <taxon>Dikarya</taxon>
        <taxon>Ascomycota</taxon>
        <taxon>Pezizomycotina</taxon>
        <taxon>Eurotiomycetes</taxon>
        <taxon>Chaetothyriomycetidae</taxon>
        <taxon>Chaetothyriales</taxon>
        <taxon>Herpotrichiellaceae</taxon>
        <taxon>Exophiala</taxon>
    </lineage>
</organism>
<keyword evidence="2" id="KW-0805">Transcription regulation</keyword>
<dbReference type="OrthoDB" id="9979195at2759"/>
<keyword evidence="4" id="KW-0804">Transcription</keyword>
<keyword evidence="3" id="KW-0238">DNA-binding</keyword>